<dbReference type="PATRIC" id="fig|1705562.3.peg.3572"/>
<name>A0A0M9AKP1_9EURY</name>
<evidence type="ECO:0000313" key="1">
    <source>
        <dbReference type="EMBL" id="KOX92601.1"/>
    </source>
</evidence>
<keyword evidence="2" id="KW-1185">Reference proteome</keyword>
<sequence>MAADSGCKVDAVIDKYALASADPVYDSLDDGLLARWTGADDRTEMGYRSLTAWFNKRLLKQVYTEHGREALDTRIDSDYETLRGQDDLQRDELIERLQATGIPGASIRDDMVSWGTMRTHLNDCLDGEKEPQEATKNWERESVATAKTVAERKAETALSSLANKGDIDGGDTAEIEAQIQLGCPDCPTRVPFAVALERGYVCKQHRSANLSAHNS</sequence>
<evidence type="ECO:0000313" key="2">
    <source>
        <dbReference type="Proteomes" id="UP000037729"/>
    </source>
</evidence>
<protein>
    <submittedName>
        <fullName evidence="1">Uncharacterized protein</fullName>
    </submittedName>
</protein>
<proteinExistence type="predicted"/>
<dbReference type="Pfam" id="PF21811">
    <property type="entry name" value="RdfA"/>
    <property type="match status" value="1"/>
</dbReference>
<dbReference type="InterPro" id="IPR048925">
    <property type="entry name" value="RdfA"/>
</dbReference>
<reference evidence="1 2" key="1">
    <citation type="submission" date="2015-08" db="EMBL/GenBank/DDBJ databases">
        <title>Genomes of Isolates from Cabo Rojo, PR.</title>
        <authorList>
            <person name="Sanchez-Nieves R.L."/>
            <person name="Montalvo-Rodriguez R."/>
        </authorList>
    </citation>
    <scope>NUCLEOTIDE SEQUENCE [LARGE SCALE GENOMIC DNA]</scope>
    <source>
        <strain evidence="1 2">SL3</strain>
    </source>
</reference>
<dbReference type="Proteomes" id="UP000037729">
    <property type="component" value="Unassembled WGS sequence"/>
</dbReference>
<gene>
    <name evidence="1" type="ORF">AMS69_14775</name>
</gene>
<dbReference type="EMBL" id="LIUF01000004">
    <property type="protein sequence ID" value="KOX92601.1"/>
    <property type="molecule type" value="Genomic_DNA"/>
</dbReference>
<dbReference type="AlphaFoldDB" id="A0A0M9AKP1"/>
<dbReference type="RefSeq" id="WP_053968812.1">
    <property type="nucleotide sequence ID" value="NZ_LIUF01000004.1"/>
</dbReference>
<dbReference type="OrthoDB" id="304916at2157"/>
<comment type="caution">
    <text evidence="1">The sequence shown here is derived from an EMBL/GenBank/DDBJ whole genome shotgun (WGS) entry which is preliminary data.</text>
</comment>
<accession>A0A0M9AKP1</accession>
<organism evidence="1 2">
    <name type="scientific">Haloarcula rubripromontorii</name>
    <dbReference type="NCBI Taxonomy" id="1705562"/>
    <lineage>
        <taxon>Archaea</taxon>
        <taxon>Methanobacteriati</taxon>
        <taxon>Methanobacteriota</taxon>
        <taxon>Stenosarchaea group</taxon>
        <taxon>Halobacteria</taxon>
        <taxon>Halobacteriales</taxon>
        <taxon>Haloarculaceae</taxon>
        <taxon>Haloarcula</taxon>
    </lineage>
</organism>